<accession>A0A813K001</accession>
<comment type="caution">
    <text evidence="1">The sequence shown here is derived from an EMBL/GenBank/DDBJ whole genome shotgun (WGS) entry which is preliminary data.</text>
</comment>
<evidence type="ECO:0000313" key="2">
    <source>
        <dbReference type="Proteomes" id="UP000626109"/>
    </source>
</evidence>
<sequence>ILQIDDHIVIAIVPSASLPRSPSLSTRDRQIMSRAAAAYKKVNLRENISKKITEESLATVLGGTLDGQSGLISAPPLKVLVLCHLTLRLIHCRACTRALLSTILGCWVYVIMFRRPFLCLLSAVFHEGDGLDRSEIFQLSAAARSELLYLILLAPVIVTDLRAEPLERLFATDASPWAAGIVSTGLGSAAILELSRVADHRGFYTRIDSAVGSYLSEVGARSSETQALLNEMLSIPRPLSEGVLWDVCEVFKGEGHFSKMHEERGLRVHPGFEILIDPELGDIMLDSTAWAIMGLILRRVVLVWLFAPPCITFGTLRRPRLRSKEQPGGFDPNCPITRRGNRFAFRTAIFMNLIGFCNQYAYAEQPRGSVMYKLWTFLQLLQHPASRFDIYNFPFCGHGSPFEKFSSWMSNVPGMEVMRDVCRCPFKGKHLRVESSFTQEALDLFCQRCDPSPLEVYGRAPARGESLARFSGSYPLAAMRKIAAISEAALAGLTVDDDRRPAFVPPKWIVELAAGLDYRVDFAQAFDSVRGADVFPKNTSARASFDLTPVARLAPKTAGSRLALFSAFERWCAAELDAPVAVLARSGLVLSTALIAYGRHLFYSEKPLYIFTETLNGIVDRYRHLKVYFAECWSLISRWEDAEPTERKMVLPEPVIRAIVALSLSWGWPRFAAAILLGFHGLLVSRSCCR</sequence>
<dbReference type="EMBL" id="CAJNNW010027410">
    <property type="protein sequence ID" value="CAE8691311.1"/>
    <property type="molecule type" value="Genomic_DNA"/>
</dbReference>
<dbReference type="Proteomes" id="UP000626109">
    <property type="component" value="Unassembled WGS sequence"/>
</dbReference>
<gene>
    <name evidence="1" type="ORF">PGLA2088_LOCUS27358</name>
</gene>
<proteinExistence type="predicted"/>
<organism evidence="1 2">
    <name type="scientific">Polarella glacialis</name>
    <name type="common">Dinoflagellate</name>
    <dbReference type="NCBI Taxonomy" id="89957"/>
    <lineage>
        <taxon>Eukaryota</taxon>
        <taxon>Sar</taxon>
        <taxon>Alveolata</taxon>
        <taxon>Dinophyceae</taxon>
        <taxon>Suessiales</taxon>
        <taxon>Suessiaceae</taxon>
        <taxon>Polarella</taxon>
    </lineage>
</organism>
<protein>
    <submittedName>
        <fullName evidence="1">Uncharacterized protein</fullName>
    </submittedName>
</protein>
<name>A0A813K001_POLGL</name>
<dbReference type="AlphaFoldDB" id="A0A813K001"/>
<feature type="non-terminal residue" evidence="1">
    <location>
        <position position="690"/>
    </location>
</feature>
<evidence type="ECO:0000313" key="1">
    <source>
        <dbReference type="EMBL" id="CAE8691311.1"/>
    </source>
</evidence>
<reference evidence="1" key="1">
    <citation type="submission" date="2021-02" db="EMBL/GenBank/DDBJ databases">
        <authorList>
            <person name="Dougan E. K."/>
            <person name="Rhodes N."/>
            <person name="Thang M."/>
            <person name="Chan C."/>
        </authorList>
    </citation>
    <scope>NUCLEOTIDE SEQUENCE</scope>
</reference>